<name>A0A6B3N9B6_9CYAN</name>
<gene>
    <name evidence="1" type="ORF">F6J89_19250</name>
</gene>
<evidence type="ECO:0000313" key="1">
    <source>
        <dbReference type="EMBL" id="NER29689.1"/>
    </source>
</evidence>
<organism evidence="1">
    <name type="scientific">Symploca sp. SIO1C4</name>
    <dbReference type="NCBI Taxonomy" id="2607765"/>
    <lineage>
        <taxon>Bacteria</taxon>
        <taxon>Bacillati</taxon>
        <taxon>Cyanobacteriota</taxon>
        <taxon>Cyanophyceae</taxon>
        <taxon>Coleofasciculales</taxon>
        <taxon>Coleofasciculaceae</taxon>
        <taxon>Symploca</taxon>
    </lineage>
</organism>
<dbReference type="SUPFAM" id="SSF53335">
    <property type="entry name" value="S-adenosyl-L-methionine-dependent methyltransferases"/>
    <property type="match status" value="1"/>
</dbReference>
<dbReference type="Gene3D" id="3.40.50.150">
    <property type="entry name" value="Vaccinia Virus protein VP39"/>
    <property type="match status" value="1"/>
</dbReference>
<dbReference type="AlphaFoldDB" id="A0A6B3N9B6"/>
<sequence length="279" mass="32842">MITQNKSIKQSYLEYLNTITGIRNYTNFKTTLYSPNDTLVQEIIQKLPHDFSAVTFEASKRLKICDIGGGDGNRMFKIIQYLSKQFDINCQLDFIEQSLPFCQKFENLCKSNKELAETRIHNDLFEKIIIPNYCYDLVFLIHSIFAFNDNFALKKILALPNHSGTIIIVSNSPDSFLAGLKKIIDEYYIDFRYEIDDLIKDLNKQNINYHSYFFETKWSVNMDEEQLYLSTIKNWLSLGRYTSLSNEKQQEIDEYIQQNTKYLDGQRHFVENEIALFIP</sequence>
<accession>A0A6B3N9B6</accession>
<dbReference type="EMBL" id="JAAHFQ010000414">
    <property type="protein sequence ID" value="NER29689.1"/>
    <property type="molecule type" value="Genomic_DNA"/>
</dbReference>
<dbReference type="InterPro" id="IPR029063">
    <property type="entry name" value="SAM-dependent_MTases_sf"/>
</dbReference>
<evidence type="ECO:0008006" key="2">
    <source>
        <dbReference type="Google" id="ProtNLM"/>
    </source>
</evidence>
<protein>
    <recommendedName>
        <fullName evidence="2">Methyltransferase domain-containing protein</fullName>
    </recommendedName>
</protein>
<comment type="caution">
    <text evidence="1">The sequence shown here is derived from an EMBL/GenBank/DDBJ whole genome shotgun (WGS) entry which is preliminary data.</text>
</comment>
<proteinExistence type="predicted"/>
<reference evidence="1" key="1">
    <citation type="submission" date="2019-11" db="EMBL/GenBank/DDBJ databases">
        <title>Genomic insights into an expanded diversity of filamentous marine cyanobacteria reveals the extraordinary biosynthetic potential of Moorea and Okeania.</title>
        <authorList>
            <person name="Ferreira Leao T."/>
            <person name="Wang M."/>
            <person name="Moss N."/>
            <person name="Da Silva R."/>
            <person name="Sanders J."/>
            <person name="Nurk S."/>
            <person name="Gurevich A."/>
            <person name="Humphrey G."/>
            <person name="Reher R."/>
            <person name="Zhu Q."/>
            <person name="Belda-Ferre P."/>
            <person name="Glukhov E."/>
            <person name="Rex R."/>
            <person name="Dorrestein P.C."/>
            <person name="Knight R."/>
            <person name="Pevzner P."/>
            <person name="Gerwick W.H."/>
            <person name="Gerwick L."/>
        </authorList>
    </citation>
    <scope>NUCLEOTIDE SEQUENCE</scope>
    <source>
        <strain evidence="1">SIO1C4</strain>
    </source>
</reference>